<keyword evidence="1" id="KW-0175">Coiled coil</keyword>
<dbReference type="EMBL" id="CAXKWB010002553">
    <property type="protein sequence ID" value="CAL4067176.1"/>
    <property type="molecule type" value="Genomic_DNA"/>
</dbReference>
<feature type="coiled-coil region" evidence="1">
    <location>
        <begin position="78"/>
        <end position="135"/>
    </location>
</feature>
<organism evidence="4 5">
    <name type="scientific">Meganyctiphanes norvegica</name>
    <name type="common">Northern krill</name>
    <name type="synonym">Thysanopoda norvegica</name>
    <dbReference type="NCBI Taxonomy" id="48144"/>
    <lineage>
        <taxon>Eukaryota</taxon>
        <taxon>Metazoa</taxon>
        <taxon>Ecdysozoa</taxon>
        <taxon>Arthropoda</taxon>
        <taxon>Crustacea</taxon>
        <taxon>Multicrustacea</taxon>
        <taxon>Malacostraca</taxon>
        <taxon>Eumalacostraca</taxon>
        <taxon>Eucarida</taxon>
        <taxon>Euphausiacea</taxon>
        <taxon>Euphausiidae</taxon>
        <taxon>Meganyctiphanes</taxon>
    </lineage>
</organism>
<keyword evidence="2" id="KW-0472">Membrane</keyword>
<accession>A0AAV2PZG8</accession>
<dbReference type="AlphaFoldDB" id="A0AAV2PZG8"/>
<sequence>MERLSEISLFLLLLVVTITMARERENSNADLAYPTEPVDCISEVDYKNISSQNTKNISDNILAGFADIKTDLMKVNTKEDLENSNNLINENIQNINKSLGQITVTLGGLATIPAVENLQQLLLNMKSDITNESKEISNLVNETTKNVIESVNKHFDLNSVPITEELSAIKNQTIVHFHFLNETLTSLATESAVVNIVTEMNKLPTVDIITSILQDLPNKTDLNLVSSAIEKFQTNAITNFQNITDHLDNQLSSLTQEYKAIKELIMNIQTSFLSSADKSPLPSTVKPGPIERLHTNENNCNVTEDLHMLFNKSRIELKTDLSDKYSKLMASIREIKELLKTQKNDEASNVAGQDSNQPSKQSFEKSDIFGILSIVALLVLFVVLCVLMKRVGNMQDKLQHIQMQVAHERYYQRDSPVRSFQNEPKHVGQV</sequence>
<dbReference type="Proteomes" id="UP001497623">
    <property type="component" value="Unassembled WGS sequence"/>
</dbReference>
<evidence type="ECO:0000313" key="5">
    <source>
        <dbReference type="Proteomes" id="UP001497623"/>
    </source>
</evidence>
<name>A0AAV2PZG8_MEGNR</name>
<proteinExistence type="predicted"/>
<feature type="chain" id="PRO_5043819553" evidence="3">
    <location>
        <begin position="22"/>
        <end position="430"/>
    </location>
</feature>
<evidence type="ECO:0000256" key="3">
    <source>
        <dbReference type="SAM" id="SignalP"/>
    </source>
</evidence>
<comment type="caution">
    <text evidence="4">The sequence shown here is derived from an EMBL/GenBank/DDBJ whole genome shotgun (WGS) entry which is preliminary data.</text>
</comment>
<evidence type="ECO:0000256" key="2">
    <source>
        <dbReference type="SAM" id="Phobius"/>
    </source>
</evidence>
<protein>
    <submittedName>
        <fullName evidence="4">Uncharacterized protein</fullName>
    </submittedName>
</protein>
<evidence type="ECO:0000256" key="1">
    <source>
        <dbReference type="SAM" id="Coils"/>
    </source>
</evidence>
<keyword evidence="2" id="KW-1133">Transmembrane helix</keyword>
<reference evidence="4 5" key="1">
    <citation type="submission" date="2024-05" db="EMBL/GenBank/DDBJ databases">
        <authorList>
            <person name="Wallberg A."/>
        </authorList>
    </citation>
    <scope>NUCLEOTIDE SEQUENCE [LARGE SCALE GENOMIC DNA]</scope>
</reference>
<keyword evidence="3" id="KW-0732">Signal</keyword>
<keyword evidence="5" id="KW-1185">Reference proteome</keyword>
<evidence type="ECO:0000313" key="4">
    <source>
        <dbReference type="EMBL" id="CAL4067176.1"/>
    </source>
</evidence>
<feature type="transmembrane region" description="Helical" evidence="2">
    <location>
        <begin position="368"/>
        <end position="388"/>
    </location>
</feature>
<gene>
    <name evidence="4" type="ORF">MNOR_LOCUS6262</name>
</gene>
<feature type="non-terminal residue" evidence="4">
    <location>
        <position position="430"/>
    </location>
</feature>
<keyword evidence="2" id="KW-0812">Transmembrane</keyword>
<feature type="signal peptide" evidence="3">
    <location>
        <begin position="1"/>
        <end position="21"/>
    </location>
</feature>